<dbReference type="Proteomes" id="UP000746535">
    <property type="component" value="Unassembled WGS sequence"/>
</dbReference>
<keyword evidence="1" id="KW-0472">Membrane</keyword>
<sequence length="338" mass="38323">MAPFIILIIFAYGFVLGMTGDFDLGLARQMLLGVLSLFLIYIIVHYQINMENVLKISGVSLALIMCGFSFMLMVFPGFFIGDMLLDYYNAHELGFYGVRNFGGLQLFMLHHRSSPFLLVPLSLLFLDFLRYRKIITLLCIGVIIAAIICTASRALMAMAVISLFVLYLHHKTWPQRILILSVVIPIFVIGVVYLLNQTSVLSSSEQSNSIKLGHIASFFDTVDWSMLFFGRGLGSYFYTEGYGAVVSQTEITWLDSVRFVGFPLSLVLMGSILFPVRRIMGLKENIPQFIIIVLYLIMSLSNPVLFNSFGFLVILWYWSVVMSNQPKERFALQSRKLL</sequence>
<feature type="transmembrane region" description="Helical" evidence="1">
    <location>
        <begin position="27"/>
        <end position="46"/>
    </location>
</feature>
<keyword evidence="3" id="KW-1185">Reference proteome</keyword>
<feature type="transmembrane region" description="Helical" evidence="1">
    <location>
        <begin position="289"/>
        <end position="318"/>
    </location>
</feature>
<keyword evidence="1" id="KW-1133">Transmembrane helix</keyword>
<feature type="transmembrane region" description="Helical" evidence="1">
    <location>
        <begin position="58"/>
        <end position="81"/>
    </location>
</feature>
<organism evidence="2 3">
    <name type="scientific">Pseudomonas quercus</name>
    <dbReference type="NCBI Taxonomy" id="2722792"/>
    <lineage>
        <taxon>Bacteria</taxon>
        <taxon>Pseudomonadati</taxon>
        <taxon>Pseudomonadota</taxon>
        <taxon>Gammaproteobacteria</taxon>
        <taxon>Pseudomonadales</taxon>
        <taxon>Pseudomonadaceae</taxon>
        <taxon>Pseudomonas</taxon>
    </lineage>
</organism>
<proteinExistence type="predicted"/>
<evidence type="ECO:0000256" key="1">
    <source>
        <dbReference type="SAM" id="Phobius"/>
    </source>
</evidence>
<protein>
    <submittedName>
        <fullName evidence="2">Uncharacterized protein</fullName>
    </submittedName>
</protein>
<reference evidence="2 3" key="1">
    <citation type="submission" date="2020-03" db="EMBL/GenBank/DDBJ databases">
        <authorList>
            <person name="Wang L."/>
            <person name="He N."/>
            <person name="Li Y."/>
            <person name="Fang Y."/>
            <person name="Zhang F."/>
        </authorList>
    </citation>
    <scope>NUCLEOTIDE SEQUENCE [LARGE SCALE GENOMIC DNA]</scope>
    <source>
        <strain evidence="3">hsmgli-8</strain>
    </source>
</reference>
<gene>
    <name evidence="2" type="ORF">HBH25_16055</name>
</gene>
<feature type="transmembrane region" description="Helical" evidence="1">
    <location>
        <begin position="259"/>
        <end position="277"/>
    </location>
</feature>
<keyword evidence="1" id="KW-0812">Transmembrane</keyword>
<feature type="transmembrane region" description="Helical" evidence="1">
    <location>
        <begin position="138"/>
        <end position="165"/>
    </location>
</feature>
<feature type="transmembrane region" description="Helical" evidence="1">
    <location>
        <begin position="177"/>
        <end position="195"/>
    </location>
</feature>
<dbReference type="EMBL" id="JAAVJI010000010">
    <property type="protein sequence ID" value="NJP02362.1"/>
    <property type="molecule type" value="Genomic_DNA"/>
</dbReference>
<accession>A0ABX0YJK5</accession>
<evidence type="ECO:0000313" key="3">
    <source>
        <dbReference type="Proteomes" id="UP000746535"/>
    </source>
</evidence>
<comment type="caution">
    <text evidence="2">The sequence shown here is derived from an EMBL/GenBank/DDBJ whole genome shotgun (WGS) entry which is preliminary data.</text>
</comment>
<dbReference type="RefSeq" id="WP_168084948.1">
    <property type="nucleotide sequence ID" value="NZ_JAAVJI010000010.1"/>
</dbReference>
<evidence type="ECO:0000313" key="2">
    <source>
        <dbReference type="EMBL" id="NJP02362.1"/>
    </source>
</evidence>
<name>A0ABX0YJK5_9PSED</name>